<name>A0ACB8TZD0_9APHY</name>
<accession>A0ACB8TZD0</accession>
<dbReference type="EMBL" id="MU274919">
    <property type="protein sequence ID" value="KAI0087254.1"/>
    <property type="molecule type" value="Genomic_DNA"/>
</dbReference>
<protein>
    <submittedName>
        <fullName evidence="1">Uncharacterized protein</fullName>
    </submittedName>
</protein>
<reference evidence="1" key="1">
    <citation type="journal article" date="2021" name="Environ. Microbiol.">
        <title>Gene family expansions and transcriptome signatures uncover fungal adaptations to wood decay.</title>
        <authorList>
            <person name="Hage H."/>
            <person name="Miyauchi S."/>
            <person name="Viragh M."/>
            <person name="Drula E."/>
            <person name="Min B."/>
            <person name="Chaduli D."/>
            <person name="Navarro D."/>
            <person name="Favel A."/>
            <person name="Norest M."/>
            <person name="Lesage-Meessen L."/>
            <person name="Balint B."/>
            <person name="Merenyi Z."/>
            <person name="de Eugenio L."/>
            <person name="Morin E."/>
            <person name="Martinez A.T."/>
            <person name="Baldrian P."/>
            <person name="Stursova M."/>
            <person name="Martinez M.J."/>
            <person name="Novotny C."/>
            <person name="Magnuson J.K."/>
            <person name="Spatafora J.W."/>
            <person name="Maurice S."/>
            <person name="Pangilinan J."/>
            <person name="Andreopoulos W."/>
            <person name="LaButti K."/>
            <person name="Hundley H."/>
            <person name="Na H."/>
            <person name="Kuo A."/>
            <person name="Barry K."/>
            <person name="Lipzen A."/>
            <person name="Henrissat B."/>
            <person name="Riley R."/>
            <person name="Ahrendt S."/>
            <person name="Nagy L.G."/>
            <person name="Grigoriev I.V."/>
            <person name="Martin F."/>
            <person name="Rosso M.N."/>
        </authorList>
    </citation>
    <scope>NUCLEOTIDE SEQUENCE</scope>
    <source>
        <strain evidence="1">CBS 384.51</strain>
    </source>
</reference>
<evidence type="ECO:0000313" key="1">
    <source>
        <dbReference type="EMBL" id="KAI0087254.1"/>
    </source>
</evidence>
<evidence type="ECO:0000313" key="2">
    <source>
        <dbReference type="Proteomes" id="UP001055072"/>
    </source>
</evidence>
<dbReference type="Proteomes" id="UP001055072">
    <property type="component" value="Unassembled WGS sequence"/>
</dbReference>
<keyword evidence="2" id="KW-1185">Reference proteome</keyword>
<organism evidence="1 2">
    <name type="scientific">Irpex rosettiformis</name>
    <dbReference type="NCBI Taxonomy" id="378272"/>
    <lineage>
        <taxon>Eukaryota</taxon>
        <taxon>Fungi</taxon>
        <taxon>Dikarya</taxon>
        <taxon>Basidiomycota</taxon>
        <taxon>Agaricomycotina</taxon>
        <taxon>Agaricomycetes</taxon>
        <taxon>Polyporales</taxon>
        <taxon>Irpicaceae</taxon>
        <taxon>Irpex</taxon>
    </lineage>
</organism>
<sequence>MPNNLPKLCVLYAQKIIPGENMDLWTPMMRIFPMLCLFQKMNPLARPFSAHQTRTRLVALDELYLIFNTARDALHLKYLALKSQVVEKLYLLHDILEDLLEWSRNGVHPAYIDTEYCGKDIQHRIIVMVLVPGLRPRWSSIVLRVASCS</sequence>
<gene>
    <name evidence="1" type="ORF">BDY19DRAFT_312896</name>
</gene>
<comment type="caution">
    <text evidence="1">The sequence shown here is derived from an EMBL/GenBank/DDBJ whole genome shotgun (WGS) entry which is preliminary data.</text>
</comment>
<proteinExistence type="predicted"/>